<name>A0A067TMW7_GALM3</name>
<evidence type="ECO:0000313" key="7">
    <source>
        <dbReference type="Proteomes" id="UP000027222"/>
    </source>
</evidence>
<dbReference type="Proteomes" id="UP000027222">
    <property type="component" value="Unassembled WGS sequence"/>
</dbReference>
<dbReference type="AlphaFoldDB" id="A0A067TMW7"/>
<organism evidence="6 7">
    <name type="scientific">Galerina marginata (strain CBS 339.88)</name>
    <dbReference type="NCBI Taxonomy" id="685588"/>
    <lineage>
        <taxon>Eukaryota</taxon>
        <taxon>Fungi</taxon>
        <taxon>Dikarya</taxon>
        <taxon>Basidiomycota</taxon>
        <taxon>Agaricomycotina</taxon>
        <taxon>Agaricomycetes</taxon>
        <taxon>Agaricomycetidae</taxon>
        <taxon>Agaricales</taxon>
        <taxon>Agaricineae</taxon>
        <taxon>Strophariaceae</taxon>
        <taxon>Galerina</taxon>
    </lineage>
</organism>
<dbReference type="HOGENOM" id="CLU_070854_0_0_1"/>
<evidence type="ECO:0000256" key="1">
    <source>
        <dbReference type="ARBA" id="ARBA00022741"/>
    </source>
</evidence>
<evidence type="ECO:0000256" key="2">
    <source>
        <dbReference type="ARBA" id="ARBA00022801"/>
    </source>
</evidence>
<reference evidence="7" key="1">
    <citation type="journal article" date="2014" name="Proc. Natl. Acad. Sci. U.S.A.">
        <title>Extensive sampling of basidiomycete genomes demonstrates inadequacy of the white-rot/brown-rot paradigm for wood decay fungi.</title>
        <authorList>
            <person name="Riley R."/>
            <person name="Salamov A.A."/>
            <person name="Brown D.W."/>
            <person name="Nagy L.G."/>
            <person name="Floudas D."/>
            <person name="Held B.W."/>
            <person name="Levasseur A."/>
            <person name="Lombard V."/>
            <person name="Morin E."/>
            <person name="Otillar R."/>
            <person name="Lindquist E.A."/>
            <person name="Sun H."/>
            <person name="LaButti K.M."/>
            <person name="Schmutz J."/>
            <person name="Jabbour D."/>
            <person name="Luo H."/>
            <person name="Baker S.E."/>
            <person name="Pisabarro A.G."/>
            <person name="Walton J.D."/>
            <person name="Blanchette R.A."/>
            <person name="Henrissat B."/>
            <person name="Martin F."/>
            <person name="Cullen D."/>
            <person name="Hibbett D.S."/>
            <person name="Grigoriev I.V."/>
        </authorList>
    </citation>
    <scope>NUCLEOTIDE SEQUENCE [LARGE SCALE GENOMIC DNA]</scope>
    <source>
        <strain evidence="7">CBS 339.88</strain>
    </source>
</reference>
<dbReference type="InterPro" id="IPR041679">
    <property type="entry name" value="DNA2/NAM7-like_C"/>
</dbReference>
<evidence type="ECO:0000259" key="5">
    <source>
        <dbReference type="Pfam" id="PF13087"/>
    </source>
</evidence>
<dbReference type="GO" id="GO:0043139">
    <property type="term" value="F:5'-3' DNA helicase activity"/>
    <property type="evidence" value="ECO:0007669"/>
    <property type="project" value="TreeGrafter"/>
</dbReference>
<dbReference type="GO" id="GO:0005524">
    <property type="term" value="F:ATP binding"/>
    <property type="evidence" value="ECO:0007669"/>
    <property type="project" value="UniProtKB-KW"/>
</dbReference>
<evidence type="ECO:0000256" key="4">
    <source>
        <dbReference type="ARBA" id="ARBA00022840"/>
    </source>
</evidence>
<proteinExistence type="predicted"/>
<keyword evidence="7" id="KW-1185">Reference proteome</keyword>
<dbReference type="Pfam" id="PF13087">
    <property type="entry name" value="AAA_12"/>
    <property type="match status" value="1"/>
</dbReference>
<keyword evidence="2" id="KW-0378">Hydrolase</keyword>
<evidence type="ECO:0000313" key="6">
    <source>
        <dbReference type="EMBL" id="KDR81269.1"/>
    </source>
</evidence>
<keyword evidence="1" id="KW-0547">Nucleotide-binding</keyword>
<dbReference type="PANTHER" id="PTHR43788:SF8">
    <property type="entry name" value="DNA-BINDING PROTEIN SMUBP-2"/>
    <property type="match status" value="1"/>
</dbReference>
<sequence>MDNLRSWAEYLSDAWGPLVNLPLFTHQGSGKRCISTIYSHRFNTQKSQGNHLAIALANISTDFKPLPMMPTSILSDAHEFGLSLSDIVNGRPQIRLHRPYHTERPDSPIQNIYRSPCYQMVSLTLIRLLNTQSHLQRIEYERWAHWEAMLAVALVYHIRQSSPDDGIFIATPHRLQREVVKTLLSKIDVSPKDQTIDTALQNMSISTKQPKCYITVDTIERLQGSEAPFVICLFSALGFSSTDLYFLLDRRRLNVALSRAKTLCIVIASDGVLHPPIKVLANEDALKGYEFLKEYKRRAWRYDAQIDMHNPMYYSN</sequence>
<evidence type="ECO:0000256" key="3">
    <source>
        <dbReference type="ARBA" id="ARBA00022806"/>
    </source>
</evidence>
<keyword evidence="3" id="KW-0347">Helicase</keyword>
<dbReference type="InterPro" id="IPR027417">
    <property type="entry name" value="P-loop_NTPase"/>
</dbReference>
<dbReference type="Gene3D" id="3.40.50.300">
    <property type="entry name" value="P-loop containing nucleotide triphosphate hydrolases"/>
    <property type="match status" value="1"/>
</dbReference>
<feature type="domain" description="DNA2/NAM7 helicase-like C-terminal" evidence="5">
    <location>
        <begin position="140"/>
        <end position="269"/>
    </location>
</feature>
<dbReference type="EMBL" id="KL142371">
    <property type="protein sequence ID" value="KDR81269.1"/>
    <property type="molecule type" value="Genomic_DNA"/>
</dbReference>
<protein>
    <recommendedName>
        <fullName evidence="5">DNA2/NAM7 helicase-like C-terminal domain-containing protein</fullName>
    </recommendedName>
</protein>
<dbReference type="InterPro" id="IPR050534">
    <property type="entry name" value="Coronavir_polyprotein_1ab"/>
</dbReference>
<dbReference type="OrthoDB" id="6513042at2759"/>
<dbReference type="PANTHER" id="PTHR43788">
    <property type="entry name" value="DNA2/NAM7 HELICASE FAMILY MEMBER"/>
    <property type="match status" value="1"/>
</dbReference>
<dbReference type="GO" id="GO:0016787">
    <property type="term" value="F:hydrolase activity"/>
    <property type="evidence" value="ECO:0007669"/>
    <property type="project" value="UniProtKB-KW"/>
</dbReference>
<dbReference type="STRING" id="685588.A0A067TMW7"/>
<dbReference type="SUPFAM" id="SSF52540">
    <property type="entry name" value="P-loop containing nucleoside triphosphate hydrolases"/>
    <property type="match status" value="1"/>
</dbReference>
<gene>
    <name evidence="6" type="ORF">GALMADRAFT_61308</name>
</gene>
<keyword evidence="4" id="KW-0067">ATP-binding</keyword>
<accession>A0A067TMW7</accession>